<evidence type="ECO:0000313" key="10">
    <source>
        <dbReference type="EMBL" id="MZP42307.1"/>
    </source>
</evidence>
<feature type="domain" description="ABC transporter" evidence="9">
    <location>
        <begin position="256"/>
        <end position="496"/>
    </location>
</feature>
<dbReference type="GO" id="GO:0016887">
    <property type="term" value="F:ATP hydrolysis activity"/>
    <property type="evidence" value="ECO:0007669"/>
    <property type="project" value="InterPro"/>
</dbReference>
<evidence type="ECO:0000256" key="6">
    <source>
        <dbReference type="ARBA" id="ARBA00022840"/>
    </source>
</evidence>
<evidence type="ECO:0000313" key="11">
    <source>
        <dbReference type="Proteomes" id="UP000471031"/>
    </source>
</evidence>
<evidence type="ECO:0000259" key="9">
    <source>
        <dbReference type="PROSITE" id="PS50893"/>
    </source>
</evidence>
<keyword evidence="7" id="KW-1278">Translocase</keyword>
<keyword evidence="8" id="KW-0472">Membrane</keyword>
<keyword evidence="4" id="KW-0677">Repeat</keyword>
<dbReference type="InterPro" id="IPR050107">
    <property type="entry name" value="ABC_carbohydrate_import_ATPase"/>
</dbReference>
<evidence type="ECO:0000256" key="8">
    <source>
        <dbReference type="ARBA" id="ARBA00023136"/>
    </source>
</evidence>
<evidence type="ECO:0000256" key="4">
    <source>
        <dbReference type="ARBA" id="ARBA00022737"/>
    </source>
</evidence>
<feature type="domain" description="ABC transporter" evidence="9">
    <location>
        <begin position="5"/>
        <end position="239"/>
    </location>
</feature>
<dbReference type="EMBL" id="WXEX01000003">
    <property type="protein sequence ID" value="MZP42307.1"/>
    <property type="molecule type" value="Genomic_DNA"/>
</dbReference>
<reference evidence="10 11" key="1">
    <citation type="submission" date="2020-01" db="EMBL/GenBank/DDBJ databases">
        <title>Whole genome sequence of Heliobacterium gestii DSM 11169.</title>
        <authorList>
            <person name="Kyndt J.A."/>
            <person name="Meyer T.E."/>
        </authorList>
    </citation>
    <scope>NUCLEOTIDE SEQUENCE [LARGE SCALE GENOMIC DNA]</scope>
    <source>
        <strain evidence="10 11">DSM 11169</strain>
    </source>
</reference>
<dbReference type="Gene3D" id="3.40.50.300">
    <property type="entry name" value="P-loop containing nucleotide triphosphate hydrolases"/>
    <property type="match status" value="2"/>
</dbReference>
<dbReference type="CDD" id="cd03215">
    <property type="entry name" value="ABC_Carb_Monos_II"/>
    <property type="match status" value="1"/>
</dbReference>
<sequence>MDYMVEMIDITKRFPGVLANDRVSFAVRKGEIHALLGENGAGKSTLMNVLTGLYRPDGGEIRINGRPVELLSPRDAVSQGIGMVHQHFKLVKPFTVSENILLGLKGVRQVFDIRAINTQVAAASEKYGLQVDPTAQVWQLSVGEQQRVEILKILFRGADIIILDEPTAVLTPQEAVELYHTLRRMADEGKAIIVISHKLSEVLGNTDRITVLRGGRSVGTVNTAETNETELTRMMVGRTVILRTDKAPANRGEKILELGNVSALNDRGLPAIKSLSLDIYGGEILGIAGVAGNGQRELAEVVAGLRTIESGVKKIGIAEMTQATPKQMIEAGVSYIPEDRLGTGLAPNMNAVENYLLKGAGDTSPVIHWKKATEETEDIIKRFDVKIASLKDPVKMLSGGNLQKLLLGREISNNPRLIVAMYPMRGLDVGAMETIRNLLVAQRDAGVAVLLISEELEELFALSDRIAVLHGGEVMGVVDPREATIEAVGMMMAGERMNATADAEGAGGKVNGDAS</sequence>
<evidence type="ECO:0000256" key="2">
    <source>
        <dbReference type="ARBA" id="ARBA00022448"/>
    </source>
</evidence>
<protein>
    <submittedName>
        <fullName evidence="10">ATP-binding cassette domain-containing protein</fullName>
    </submittedName>
</protein>
<dbReference type="SUPFAM" id="SSF52540">
    <property type="entry name" value="P-loop containing nucleoside triphosphate hydrolases"/>
    <property type="match status" value="2"/>
</dbReference>
<dbReference type="OrthoDB" id="9771863at2"/>
<evidence type="ECO:0000256" key="3">
    <source>
        <dbReference type="ARBA" id="ARBA00022475"/>
    </source>
</evidence>
<dbReference type="FunFam" id="3.40.50.300:FF:000127">
    <property type="entry name" value="Ribose import ATP-binding protein RbsA"/>
    <property type="match status" value="1"/>
</dbReference>
<proteinExistence type="predicted"/>
<dbReference type="RefSeq" id="WP_161260877.1">
    <property type="nucleotide sequence ID" value="NZ_JAFBDC010000006.1"/>
</dbReference>
<gene>
    <name evidence="10" type="ORF">GTO89_04530</name>
</gene>
<dbReference type="Pfam" id="PF00005">
    <property type="entry name" value="ABC_tran"/>
    <property type="match status" value="2"/>
</dbReference>
<comment type="caution">
    <text evidence="10">The sequence shown here is derived from an EMBL/GenBank/DDBJ whole genome shotgun (WGS) entry which is preliminary data.</text>
</comment>
<dbReference type="PROSITE" id="PS50893">
    <property type="entry name" value="ABC_TRANSPORTER_2"/>
    <property type="match status" value="2"/>
</dbReference>
<dbReference type="GO" id="GO:0005524">
    <property type="term" value="F:ATP binding"/>
    <property type="evidence" value="ECO:0007669"/>
    <property type="project" value="UniProtKB-KW"/>
</dbReference>
<evidence type="ECO:0000256" key="1">
    <source>
        <dbReference type="ARBA" id="ARBA00004202"/>
    </source>
</evidence>
<keyword evidence="3" id="KW-1003">Cell membrane</keyword>
<keyword evidence="2" id="KW-0813">Transport</keyword>
<dbReference type="InterPro" id="IPR027417">
    <property type="entry name" value="P-loop_NTPase"/>
</dbReference>
<keyword evidence="5" id="KW-0547">Nucleotide-binding</keyword>
<dbReference type="PROSITE" id="PS00211">
    <property type="entry name" value="ABC_TRANSPORTER_1"/>
    <property type="match status" value="2"/>
</dbReference>
<dbReference type="CDD" id="cd03216">
    <property type="entry name" value="ABC_Carb_Monos_I"/>
    <property type="match status" value="1"/>
</dbReference>
<comment type="subcellular location">
    <subcellularLocation>
        <location evidence="1">Cell membrane</location>
        <topology evidence="1">Peripheral membrane protein</topology>
    </subcellularLocation>
</comment>
<accession>A0A845L6K6</accession>
<dbReference type="AlphaFoldDB" id="A0A845L6K6"/>
<dbReference type="Proteomes" id="UP000471031">
    <property type="component" value="Unassembled WGS sequence"/>
</dbReference>
<evidence type="ECO:0000256" key="7">
    <source>
        <dbReference type="ARBA" id="ARBA00022967"/>
    </source>
</evidence>
<dbReference type="PANTHER" id="PTHR43790">
    <property type="entry name" value="CARBOHYDRATE TRANSPORT ATP-BINDING PROTEIN MG119-RELATED"/>
    <property type="match status" value="1"/>
</dbReference>
<dbReference type="InterPro" id="IPR017871">
    <property type="entry name" value="ABC_transporter-like_CS"/>
</dbReference>
<dbReference type="InterPro" id="IPR003439">
    <property type="entry name" value="ABC_transporter-like_ATP-bd"/>
</dbReference>
<keyword evidence="6 10" id="KW-0067">ATP-binding</keyword>
<dbReference type="GO" id="GO:0005886">
    <property type="term" value="C:plasma membrane"/>
    <property type="evidence" value="ECO:0007669"/>
    <property type="project" value="UniProtKB-SubCell"/>
</dbReference>
<dbReference type="InterPro" id="IPR003593">
    <property type="entry name" value="AAA+_ATPase"/>
</dbReference>
<evidence type="ECO:0000256" key="5">
    <source>
        <dbReference type="ARBA" id="ARBA00022741"/>
    </source>
</evidence>
<organism evidence="10 11">
    <name type="scientific">Heliomicrobium gestii</name>
    <name type="common">Heliobacterium gestii</name>
    <dbReference type="NCBI Taxonomy" id="2699"/>
    <lineage>
        <taxon>Bacteria</taxon>
        <taxon>Bacillati</taxon>
        <taxon>Bacillota</taxon>
        <taxon>Clostridia</taxon>
        <taxon>Eubacteriales</taxon>
        <taxon>Heliobacteriaceae</taxon>
        <taxon>Heliomicrobium</taxon>
    </lineage>
</organism>
<dbReference type="SMART" id="SM00382">
    <property type="entry name" value="AAA"/>
    <property type="match status" value="1"/>
</dbReference>
<dbReference type="PANTHER" id="PTHR43790:SF4">
    <property type="entry name" value="GUANOSINE IMPORT ATP-BINDING PROTEIN NUPO"/>
    <property type="match status" value="1"/>
</dbReference>
<name>A0A845L6K6_HELGE</name>
<keyword evidence="11" id="KW-1185">Reference proteome</keyword>